<reference evidence="3" key="1">
    <citation type="submission" date="2023-07" db="EMBL/GenBank/DDBJ databases">
        <title>A draft genome of Kazachstania heterogenica Y-27499.</title>
        <authorList>
            <person name="Donic C."/>
            <person name="Kralova J.S."/>
            <person name="Fidel L."/>
            <person name="Ben-Dor S."/>
            <person name="Jung S."/>
        </authorList>
    </citation>
    <scope>NUCLEOTIDE SEQUENCE [LARGE SCALE GENOMIC DNA]</scope>
    <source>
        <strain evidence="3">Y27499</strain>
    </source>
</reference>
<proteinExistence type="predicted"/>
<dbReference type="AlphaFoldDB" id="A0AAN7WS68"/>
<dbReference type="EMBL" id="JAWIZZ010000053">
    <property type="protein sequence ID" value="KAK5778558.1"/>
    <property type="molecule type" value="Genomic_DNA"/>
</dbReference>
<feature type="region of interest" description="Disordered" evidence="1">
    <location>
        <begin position="239"/>
        <end position="278"/>
    </location>
</feature>
<evidence type="ECO:0000256" key="1">
    <source>
        <dbReference type="SAM" id="MobiDB-lite"/>
    </source>
</evidence>
<feature type="compositionally biased region" description="Low complexity" evidence="1">
    <location>
        <begin position="244"/>
        <end position="259"/>
    </location>
</feature>
<sequence length="436" mass="49512">MRDNTLGQVPQKKEKVFESGGSSNDNNNNIDSDSMIYKNDGSRQIHGSAIEKTLDNLLNEANDHFPKAESLIHNTHQQVEYHNNNVSDTGINNIKQPVDAVSDNKNIPTDFETVIENAIISMDSNQTLINDKKKLHNDFTKNIHNNEEKPFILESMLSEDHNPTISFELDDLVFPDTINHDFSNDNCISNSNITTTETITTTKNNNSHNGNDLKRKIGDIDIDFKEFEKLTKSAKISINDSHEPPFLSPASLSPMSSLSTDNNESKTTEQDNSSNKDILNKTSEATILHKVIENNNNSSIHKKNVDNNLINKTSNDLSKTNSKIQNTSKSYSYSSNRNMLISRTNSTYNSQSYIPEKLTKEYTMHQISEMKKRIINTHKLLLNFNFLKDSYAKTCIELKKSLNALRDSEIHRAHLLLENEQLKTKLHKLESSKSKQ</sequence>
<name>A0AAN7WS68_9SACH</name>
<keyword evidence="3" id="KW-1185">Reference proteome</keyword>
<accession>A0AAN7WS68</accession>
<comment type="caution">
    <text evidence="2">The sequence shown here is derived from an EMBL/GenBank/DDBJ whole genome shotgun (WGS) entry which is preliminary data.</text>
</comment>
<feature type="region of interest" description="Disordered" evidence="1">
    <location>
        <begin position="1"/>
        <end position="40"/>
    </location>
</feature>
<organism evidence="2 3">
    <name type="scientific">Arxiozyma heterogenica</name>
    <dbReference type="NCBI Taxonomy" id="278026"/>
    <lineage>
        <taxon>Eukaryota</taxon>
        <taxon>Fungi</taxon>
        <taxon>Dikarya</taxon>
        <taxon>Ascomycota</taxon>
        <taxon>Saccharomycotina</taxon>
        <taxon>Saccharomycetes</taxon>
        <taxon>Saccharomycetales</taxon>
        <taxon>Saccharomycetaceae</taxon>
        <taxon>Arxiozyma</taxon>
    </lineage>
</organism>
<evidence type="ECO:0008006" key="4">
    <source>
        <dbReference type="Google" id="ProtNLM"/>
    </source>
</evidence>
<feature type="compositionally biased region" description="Low complexity" evidence="1">
    <location>
        <begin position="19"/>
        <end position="34"/>
    </location>
</feature>
<evidence type="ECO:0000313" key="3">
    <source>
        <dbReference type="Proteomes" id="UP001306508"/>
    </source>
</evidence>
<dbReference type="Proteomes" id="UP001306508">
    <property type="component" value="Unassembled WGS sequence"/>
</dbReference>
<evidence type="ECO:0000313" key="2">
    <source>
        <dbReference type="EMBL" id="KAK5778558.1"/>
    </source>
</evidence>
<protein>
    <recommendedName>
        <fullName evidence="4">Protein ATC1/LIC4</fullName>
    </recommendedName>
</protein>
<gene>
    <name evidence="2" type="ORF">RI543_004226</name>
</gene>